<evidence type="ECO:0000313" key="5">
    <source>
        <dbReference type="Proteomes" id="UP001151529"/>
    </source>
</evidence>
<evidence type="ECO:0000256" key="2">
    <source>
        <dbReference type="SAM" id="SignalP"/>
    </source>
</evidence>
<reference evidence="4" key="2">
    <citation type="journal article" date="2023" name="Int. J. Mol. Sci.">
        <title>De Novo Assembly and Annotation of 11 Diverse Shrub Willow (Salix) Genomes Reveals Novel Gene Organization in Sex-Linked Regions.</title>
        <authorList>
            <person name="Hyden B."/>
            <person name="Feng K."/>
            <person name="Yates T.B."/>
            <person name="Jawdy S."/>
            <person name="Cereghino C."/>
            <person name="Smart L.B."/>
            <person name="Muchero W."/>
        </authorList>
    </citation>
    <scope>NUCLEOTIDE SEQUENCE [LARGE SCALE GENOMIC DNA]</scope>
    <source>
        <tissue evidence="4">Shoot tip</tissue>
    </source>
</reference>
<dbReference type="PANTHER" id="PTHR11709:SF296">
    <property type="entry name" value="MULTI-COPPER OXIDASE TYPE I FAMILY PROTEIN"/>
    <property type="match status" value="1"/>
</dbReference>
<feature type="signal peptide" evidence="2">
    <location>
        <begin position="1"/>
        <end position="20"/>
    </location>
</feature>
<feature type="domain" description="Plastocyanin-like" evidence="3">
    <location>
        <begin position="33"/>
        <end position="107"/>
    </location>
</feature>
<dbReference type="GO" id="GO:0005507">
    <property type="term" value="F:copper ion binding"/>
    <property type="evidence" value="ECO:0007669"/>
    <property type="project" value="InterPro"/>
</dbReference>
<comment type="caution">
    <text evidence="4">The sequence shown here is derived from an EMBL/GenBank/DDBJ whole genome shotgun (WGS) entry which is preliminary data.</text>
</comment>
<dbReference type="Pfam" id="PF07732">
    <property type="entry name" value="Cu-oxidase_3"/>
    <property type="match status" value="1"/>
</dbReference>
<evidence type="ECO:0000313" key="4">
    <source>
        <dbReference type="EMBL" id="KAJ6731076.1"/>
    </source>
</evidence>
<feature type="chain" id="PRO_5040175088" evidence="2">
    <location>
        <begin position="21"/>
        <end position="110"/>
    </location>
</feature>
<keyword evidence="5" id="KW-1185">Reference proteome</keyword>
<dbReference type="EMBL" id="JAPFFL010000004">
    <property type="protein sequence ID" value="KAJ6731076.1"/>
    <property type="molecule type" value="Genomic_DNA"/>
</dbReference>
<reference evidence="4" key="1">
    <citation type="submission" date="2022-11" db="EMBL/GenBank/DDBJ databases">
        <authorList>
            <person name="Hyden B.L."/>
            <person name="Feng K."/>
            <person name="Yates T."/>
            <person name="Jawdy S."/>
            <person name="Smart L.B."/>
            <person name="Muchero W."/>
        </authorList>
    </citation>
    <scope>NUCLEOTIDE SEQUENCE</scope>
    <source>
        <tissue evidence="4">Shoot tip</tissue>
    </source>
</reference>
<evidence type="ECO:0000259" key="3">
    <source>
        <dbReference type="Pfam" id="PF07732"/>
    </source>
</evidence>
<name>A0A9Q0UJD0_SALVM</name>
<dbReference type="OrthoDB" id="2121828at2759"/>
<proteinExistence type="inferred from homology"/>
<dbReference type="Gene3D" id="2.60.40.420">
    <property type="entry name" value="Cupredoxins - blue copper proteins"/>
    <property type="match status" value="1"/>
</dbReference>
<sequence>MSPFSLILLYLPSLAVLVDGKSLSYDWTVSFSHRAPLALPKQVIVINDQFPGPLLNATTNDVLNINVHNNLTEPFLMTWNGLQMRRNSWQDGVQETNCPDKAKKTWNLKE</sequence>
<dbReference type="InterPro" id="IPR008972">
    <property type="entry name" value="Cupredoxin"/>
</dbReference>
<protein>
    <submittedName>
        <fullName evidence="4">MULTI-COPPER OXIDASE TYPE I FAMILY PROTEIN</fullName>
    </submittedName>
</protein>
<keyword evidence="2" id="KW-0732">Signal</keyword>
<accession>A0A9Q0UJD0</accession>
<comment type="similarity">
    <text evidence="1">Belongs to the multicopper oxidase family.</text>
</comment>
<dbReference type="SUPFAM" id="SSF49503">
    <property type="entry name" value="Cupredoxins"/>
    <property type="match status" value="1"/>
</dbReference>
<organism evidence="4 5">
    <name type="scientific">Salix viminalis</name>
    <name type="common">Common osier</name>
    <name type="synonym">Basket willow</name>
    <dbReference type="NCBI Taxonomy" id="40686"/>
    <lineage>
        <taxon>Eukaryota</taxon>
        <taxon>Viridiplantae</taxon>
        <taxon>Streptophyta</taxon>
        <taxon>Embryophyta</taxon>
        <taxon>Tracheophyta</taxon>
        <taxon>Spermatophyta</taxon>
        <taxon>Magnoliopsida</taxon>
        <taxon>eudicotyledons</taxon>
        <taxon>Gunneridae</taxon>
        <taxon>Pentapetalae</taxon>
        <taxon>rosids</taxon>
        <taxon>fabids</taxon>
        <taxon>Malpighiales</taxon>
        <taxon>Salicaceae</taxon>
        <taxon>Saliceae</taxon>
        <taxon>Salix</taxon>
    </lineage>
</organism>
<gene>
    <name evidence="4" type="ORF">OIU85_021809</name>
</gene>
<dbReference type="Proteomes" id="UP001151529">
    <property type="component" value="Chromosome 2"/>
</dbReference>
<dbReference type="GO" id="GO:0016491">
    <property type="term" value="F:oxidoreductase activity"/>
    <property type="evidence" value="ECO:0007669"/>
    <property type="project" value="TreeGrafter"/>
</dbReference>
<dbReference type="PANTHER" id="PTHR11709">
    <property type="entry name" value="MULTI-COPPER OXIDASE"/>
    <property type="match status" value="1"/>
</dbReference>
<dbReference type="AlphaFoldDB" id="A0A9Q0UJD0"/>
<dbReference type="InterPro" id="IPR045087">
    <property type="entry name" value="Cu-oxidase_fam"/>
</dbReference>
<dbReference type="InterPro" id="IPR011707">
    <property type="entry name" value="Cu-oxidase-like_N"/>
</dbReference>
<evidence type="ECO:0000256" key="1">
    <source>
        <dbReference type="ARBA" id="ARBA00010609"/>
    </source>
</evidence>